<reference evidence="2" key="1">
    <citation type="submission" date="2022-11" db="EMBL/GenBank/DDBJ databases">
        <authorList>
            <person name="Petersen C."/>
        </authorList>
    </citation>
    <scope>NUCLEOTIDE SEQUENCE</scope>
    <source>
        <strain evidence="2">IBT 21917</strain>
    </source>
</reference>
<gene>
    <name evidence="2" type="ORF">N7492_005663</name>
</gene>
<dbReference type="Proteomes" id="UP001146351">
    <property type="component" value="Unassembled WGS sequence"/>
</dbReference>
<feature type="compositionally biased region" description="Low complexity" evidence="1">
    <location>
        <begin position="91"/>
        <end position="105"/>
    </location>
</feature>
<organism evidence="2 3">
    <name type="scientific">Penicillium capsulatum</name>
    <dbReference type="NCBI Taxonomy" id="69766"/>
    <lineage>
        <taxon>Eukaryota</taxon>
        <taxon>Fungi</taxon>
        <taxon>Dikarya</taxon>
        <taxon>Ascomycota</taxon>
        <taxon>Pezizomycotina</taxon>
        <taxon>Eurotiomycetes</taxon>
        <taxon>Eurotiomycetidae</taxon>
        <taxon>Eurotiales</taxon>
        <taxon>Aspergillaceae</taxon>
        <taxon>Penicillium</taxon>
    </lineage>
</organism>
<dbReference type="AlphaFoldDB" id="A0A9W9IA01"/>
<feature type="region of interest" description="Disordered" evidence="1">
    <location>
        <begin position="90"/>
        <end position="117"/>
    </location>
</feature>
<sequence>MSIADPFQGSKQRSSLPVSNESVIQAHDPGGCSGSQSPPSSTAGQEDTRASSRDAPYQYQDVMQQNNQCFSLHVSYDTTVWINKSTYVPYSPSQSSSSAASSEPSTGELRDPPMPRSWLRSRGAQVARWIHDPSETDCPISHSSTKFDQLGRNAEYFEWKQSELSLRTIEYNLLLPSQSEMRRSQKDYSFWTLLYDEGVFVGHTAPGLIAIQAISRPQSTNSGSSHTPHPSEIALTLYHHDVGGFEGLQYVFMLSIQNAQTQHLIMHDMYPSWPITTPGMWEYGTQEYEELLGTRIGRIVGYLVLGGFSRGSRRIVRIIVYCVDGTLEMRFDIEKVSKTPEA</sequence>
<accession>A0A9W9IA01</accession>
<protein>
    <submittedName>
        <fullName evidence="2">Uncharacterized protein</fullName>
    </submittedName>
</protein>
<feature type="compositionally biased region" description="Polar residues" evidence="1">
    <location>
        <begin position="9"/>
        <end position="23"/>
    </location>
</feature>
<feature type="region of interest" description="Disordered" evidence="1">
    <location>
        <begin position="1"/>
        <end position="55"/>
    </location>
</feature>
<comment type="caution">
    <text evidence="2">The sequence shown here is derived from an EMBL/GenBank/DDBJ whole genome shotgun (WGS) entry which is preliminary data.</text>
</comment>
<evidence type="ECO:0000256" key="1">
    <source>
        <dbReference type="SAM" id="MobiDB-lite"/>
    </source>
</evidence>
<evidence type="ECO:0000313" key="2">
    <source>
        <dbReference type="EMBL" id="KAJ5173070.1"/>
    </source>
</evidence>
<proteinExistence type="predicted"/>
<dbReference type="OrthoDB" id="4368996at2759"/>
<dbReference type="EMBL" id="JAPQKO010000003">
    <property type="protein sequence ID" value="KAJ5173070.1"/>
    <property type="molecule type" value="Genomic_DNA"/>
</dbReference>
<reference evidence="2" key="2">
    <citation type="journal article" date="2023" name="IMA Fungus">
        <title>Comparative genomic study of the Penicillium genus elucidates a diverse pangenome and 15 lateral gene transfer events.</title>
        <authorList>
            <person name="Petersen C."/>
            <person name="Sorensen T."/>
            <person name="Nielsen M.R."/>
            <person name="Sondergaard T.E."/>
            <person name="Sorensen J.L."/>
            <person name="Fitzpatrick D.A."/>
            <person name="Frisvad J.C."/>
            <person name="Nielsen K.L."/>
        </authorList>
    </citation>
    <scope>NUCLEOTIDE SEQUENCE</scope>
    <source>
        <strain evidence="2">IBT 21917</strain>
    </source>
</reference>
<evidence type="ECO:0000313" key="3">
    <source>
        <dbReference type="Proteomes" id="UP001146351"/>
    </source>
</evidence>
<keyword evidence="3" id="KW-1185">Reference proteome</keyword>
<name>A0A9W9IA01_9EURO</name>